<dbReference type="EMBL" id="VFMN01000001">
    <property type="protein sequence ID" value="TQJ10626.1"/>
    <property type="molecule type" value="Genomic_DNA"/>
</dbReference>
<dbReference type="Pfam" id="PF00069">
    <property type="entry name" value="Pkinase"/>
    <property type="match status" value="1"/>
</dbReference>
<comment type="caution">
    <text evidence="12">The sequence shown here is derived from an EMBL/GenBank/DDBJ whole genome shotgun (WGS) entry which is preliminary data.</text>
</comment>
<dbReference type="OrthoDB" id="9762169at2"/>
<comment type="catalytic activity">
    <reaction evidence="8">
        <text>L-seryl-[protein] + ATP = O-phospho-L-seryl-[protein] + ADP + H(+)</text>
        <dbReference type="Rhea" id="RHEA:17989"/>
        <dbReference type="Rhea" id="RHEA-COMP:9863"/>
        <dbReference type="Rhea" id="RHEA-COMP:11604"/>
        <dbReference type="ChEBI" id="CHEBI:15378"/>
        <dbReference type="ChEBI" id="CHEBI:29999"/>
        <dbReference type="ChEBI" id="CHEBI:30616"/>
        <dbReference type="ChEBI" id="CHEBI:83421"/>
        <dbReference type="ChEBI" id="CHEBI:456216"/>
        <dbReference type="EC" id="2.7.11.1"/>
    </reaction>
</comment>
<dbReference type="PROSITE" id="PS00108">
    <property type="entry name" value="PROTEIN_KINASE_ST"/>
    <property type="match status" value="1"/>
</dbReference>
<dbReference type="GO" id="GO:0005524">
    <property type="term" value="F:ATP binding"/>
    <property type="evidence" value="ECO:0007669"/>
    <property type="project" value="UniProtKB-KW"/>
</dbReference>
<dbReference type="PANTHER" id="PTHR43289:SF34">
    <property type="entry name" value="SERINE_THREONINE-PROTEIN KINASE YBDM-RELATED"/>
    <property type="match status" value="1"/>
</dbReference>
<feature type="domain" description="PASTA" evidence="11">
    <location>
        <begin position="387"/>
        <end position="454"/>
    </location>
</feature>
<gene>
    <name evidence="12" type="ORF">FB458_3755</name>
</gene>
<feature type="domain" description="Protein kinase" evidence="10">
    <location>
        <begin position="21"/>
        <end position="279"/>
    </location>
</feature>
<dbReference type="AlphaFoldDB" id="A0A542E5R4"/>
<dbReference type="RefSeq" id="WP_141849824.1">
    <property type="nucleotide sequence ID" value="NZ_BAAAPR010000012.1"/>
</dbReference>
<sequence length="653" mass="67575">MSTGTWPGVQPVVGRLLDGRYRVLEHLADGGMASVWLAVDERLDREVAVKLPRRDLVSDPTFASRFRREARSAARLGHPHVVSVHDQGEDDGDLFLVMEYVPGRTLRELVTAEGPLPARRALDLLDGLLQALDAAHATGLIHRDVKPENVLIRPDGLVKVADFGLARAVTAATTTNASGTLMGTVAYLSPEQVERGIADARSDVYAAGLVLFELLTGRKAFEGDSPISIAYQHVHGSVPAPSSLVPSVPAELDALVALGTARDPDQRPTGAGDYLVELRRVRRDLGTAELDVRPVRRALAAPTTAVPTARPTTDQGGATGPVGHPTTRLPRTGHDGDTDAMTPYGDPAHPGEHPGGRPARRRWPAVAALLALLVAAGGGAGWWFTLGPGGMTQVPRVATLDQGAATAALASADLGVTTEETFSETVAAGTVVASVPAVGAEVHKHSSVRLVVSRGTERYGAPGLVGTAASAAQGTLEAGHLRLGAVTQTWSETVAAGTIVSQDPPPGGQLKPGTPVAVVVSQGRQPIQVADWTGKPADDATSALTQAGIKVVTGTAVNSDTVAQGSVVSQTPGASTLHKGDTVTIVVSKGPVMVAVPQVVGKQRDEATQLLKAAGFQVAYQEILGGFFGTVRGSDPGAGTMVRKGSTVTLTIV</sequence>
<keyword evidence="3" id="KW-0808">Transferase</keyword>
<dbReference type="CDD" id="cd14014">
    <property type="entry name" value="STKc_PknB_like"/>
    <property type="match status" value="1"/>
</dbReference>
<keyword evidence="5 12" id="KW-0418">Kinase</keyword>
<feature type="compositionally biased region" description="Low complexity" evidence="9">
    <location>
        <begin position="301"/>
        <end position="313"/>
    </location>
</feature>
<feature type="region of interest" description="Disordered" evidence="9">
    <location>
        <begin position="301"/>
        <end position="360"/>
    </location>
</feature>
<keyword evidence="6" id="KW-0067">ATP-binding</keyword>
<feature type="domain" description="PASTA" evidence="11">
    <location>
        <begin position="523"/>
        <end position="589"/>
    </location>
</feature>
<evidence type="ECO:0000259" key="11">
    <source>
        <dbReference type="PROSITE" id="PS51178"/>
    </source>
</evidence>
<dbReference type="Proteomes" id="UP000317893">
    <property type="component" value="Unassembled WGS sequence"/>
</dbReference>
<dbReference type="FunFam" id="3.30.200.20:FF:000035">
    <property type="entry name" value="Serine/threonine protein kinase Stk1"/>
    <property type="match status" value="1"/>
</dbReference>
<keyword evidence="2" id="KW-0723">Serine/threonine-protein kinase</keyword>
<dbReference type="Gene3D" id="3.30.10.20">
    <property type="match status" value="4"/>
</dbReference>
<evidence type="ECO:0000256" key="5">
    <source>
        <dbReference type="ARBA" id="ARBA00022777"/>
    </source>
</evidence>
<accession>A0A542E5R4</accession>
<dbReference type="Pfam" id="PF03793">
    <property type="entry name" value="PASTA"/>
    <property type="match status" value="4"/>
</dbReference>
<evidence type="ECO:0000256" key="1">
    <source>
        <dbReference type="ARBA" id="ARBA00012513"/>
    </source>
</evidence>
<proteinExistence type="predicted"/>
<feature type="domain" description="PASTA" evidence="11">
    <location>
        <begin position="455"/>
        <end position="522"/>
    </location>
</feature>
<evidence type="ECO:0000313" key="13">
    <source>
        <dbReference type="Proteomes" id="UP000317893"/>
    </source>
</evidence>
<evidence type="ECO:0000256" key="9">
    <source>
        <dbReference type="SAM" id="MobiDB-lite"/>
    </source>
</evidence>
<evidence type="ECO:0000313" key="12">
    <source>
        <dbReference type="EMBL" id="TQJ10626.1"/>
    </source>
</evidence>
<organism evidence="12 13">
    <name type="scientific">Lapillicoccus jejuensis</name>
    <dbReference type="NCBI Taxonomy" id="402171"/>
    <lineage>
        <taxon>Bacteria</taxon>
        <taxon>Bacillati</taxon>
        <taxon>Actinomycetota</taxon>
        <taxon>Actinomycetes</taxon>
        <taxon>Micrococcales</taxon>
        <taxon>Intrasporangiaceae</taxon>
        <taxon>Lapillicoccus</taxon>
    </lineage>
</organism>
<protein>
    <recommendedName>
        <fullName evidence="1">non-specific serine/threonine protein kinase</fullName>
        <ecNumber evidence="1">2.7.11.1</ecNumber>
    </recommendedName>
</protein>
<dbReference type="InterPro" id="IPR011009">
    <property type="entry name" value="Kinase-like_dom_sf"/>
</dbReference>
<dbReference type="InterPro" id="IPR005543">
    <property type="entry name" value="PASTA_dom"/>
</dbReference>
<dbReference type="PROSITE" id="PS51178">
    <property type="entry name" value="PASTA"/>
    <property type="match status" value="4"/>
</dbReference>
<dbReference type="CDD" id="cd06577">
    <property type="entry name" value="PASTA_pknB"/>
    <property type="match status" value="4"/>
</dbReference>
<evidence type="ECO:0000259" key="10">
    <source>
        <dbReference type="PROSITE" id="PS50011"/>
    </source>
</evidence>
<dbReference type="NCBIfam" id="NF033483">
    <property type="entry name" value="PknB_PASTA_kin"/>
    <property type="match status" value="1"/>
</dbReference>
<comment type="catalytic activity">
    <reaction evidence="7">
        <text>L-threonyl-[protein] + ATP = O-phospho-L-threonyl-[protein] + ADP + H(+)</text>
        <dbReference type="Rhea" id="RHEA:46608"/>
        <dbReference type="Rhea" id="RHEA-COMP:11060"/>
        <dbReference type="Rhea" id="RHEA-COMP:11605"/>
        <dbReference type="ChEBI" id="CHEBI:15378"/>
        <dbReference type="ChEBI" id="CHEBI:30013"/>
        <dbReference type="ChEBI" id="CHEBI:30616"/>
        <dbReference type="ChEBI" id="CHEBI:61977"/>
        <dbReference type="ChEBI" id="CHEBI:456216"/>
        <dbReference type="EC" id="2.7.11.1"/>
    </reaction>
</comment>
<dbReference type="GO" id="GO:0004674">
    <property type="term" value="F:protein serine/threonine kinase activity"/>
    <property type="evidence" value="ECO:0007669"/>
    <property type="project" value="UniProtKB-KW"/>
</dbReference>
<dbReference type="EC" id="2.7.11.1" evidence="1"/>
<dbReference type="SUPFAM" id="SSF56112">
    <property type="entry name" value="Protein kinase-like (PK-like)"/>
    <property type="match status" value="1"/>
</dbReference>
<dbReference type="Gene3D" id="3.30.200.20">
    <property type="entry name" value="Phosphorylase Kinase, domain 1"/>
    <property type="match status" value="1"/>
</dbReference>
<dbReference type="InterPro" id="IPR008271">
    <property type="entry name" value="Ser/Thr_kinase_AS"/>
</dbReference>
<evidence type="ECO:0000256" key="7">
    <source>
        <dbReference type="ARBA" id="ARBA00047899"/>
    </source>
</evidence>
<keyword evidence="4" id="KW-0547">Nucleotide-binding</keyword>
<dbReference type="PANTHER" id="PTHR43289">
    <property type="entry name" value="MITOGEN-ACTIVATED PROTEIN KINASE KINASE KINASE 20-RELATED"/>
    <property type="match status" value="1"/>
</dbReference>
<reference evidence="12 13" key="1">
    <citation type="submission" date="2019-06" db="EMBL/GenBank/DDBJ databases">
        <title>Sequencing the genomes of 1000 actinobacteria strains.</title>
        <authorList>
            <person name="Klenk H.-P."/>
        </authorList>
    </citation>
    <scope>NUCLEOTIDE SEQUENCE [LARGE SCALE GENOMIC DNA]</scope>
    <source>
        <strain evidence="12 13">DSM 18607</strain>
    </source>
</reference>
<dbReference type="FunFam" id="1.10.510.10:FF:000021">
    <property type="entry name" value="Serine/threonine protein kinase"/>
    <property type="match status" value="1"/>
</dbReference>
<dbReference type="Gene3D" id="1.10.510.10">
    <property type="entry name" value="Transferase(Phosphotransferase) domain 1"/>
    <property type="match status" value="1"/>
</dbReference>
<evidence type="ECO:0000256" key="6">
    <source>
        <dbReference type="ARBA" id="ARBA00022840"/>
    </source>
</evidence>
<dbReference type="SMART" id="SM00740">
    <property type="entry name" value="PASTA"/>
    <property type="match status" value="4"/>
</dbReference>
<name>A0A542E5R4_9MICO</name>
<dbReference type="PROSITE" id="PS50011">
    <property type="entry name" value="PROTEIN_KINASE_DOM"/>
    <property type="match status" value="1"/>
</dbReference>
<evidence type="ECO:0000256" key="4">
    <source>
        <dbReference type="ARBA" id="ARBA00022741"/>
    </source>
</evidence>
<evidence type="ECO:0000256" key="8">
    <source>
        <dbReference type="ARBA" id="ARBA00048679"/>
    </source>
</evidence>
<dbReference type="SMART" id="SM00220">
    <property type="entry name" value="S_TKc"/>
    <property type="match status" value="1"/>
</dbReference>
<dbReference type="InterPro" id="IPR000719">
    <property type="entry name" value="Prot_kinase_dom"/>
</dbReference>
<evidence type="ECO:0000256" key="3">
    <source>
        <dbReference type="ARBA" id="ARBA00022679"/>
    </source>
</evidence>
<feature type="domain" description="PASTA" evidence="11">
    <location>
        <begin position="590"/>
        <end position="653"/>
    </location>
</feature>
<evidence type="ECO:0000256" key="2">
    <source>
        <dbReference type="ARBA" id="ARBA00022527"/>
    </source>
</evidence>
<dbReference type="GO" id="GO:0045717">
    <property type="term" value="P:negative regulation of fatty acid biosynthetic process"/>
    <property type="evidence" value="ECO:0007669"/>
    <property type="project" value="UniProtKB-ARBA"/>
</dbReference>
<keyword evidence="13" id="KW-1185">Reference proteome</keyword>